<dbReference type="AlphaFoldDB" id="A0AAV1S9Q0"/>
<evidence type="ECO:0000313" key="1">
    <source>
        <dbReference type="EMBL" id="CAK7348066.1"/>
    </source>
</evidence>
<protein>
    <submittedName>
        <fullName evidence="1">Uncharacterized protein</fullName>
    </submittedName>
</protein>
<organism evidence="1 2">
    <name type="scientific">Dovyalis caffra</name>
    <dbReference type="NCBI Taxonomy" id="77055"/>
    <lineage>
        <taxon>Eukaryota</taxon>
        <taxon>Viridiplantae</taxon>
        <taxon>Streptophyta</taxon>
        <taxon>Embryophyta</taxon>
        <taxon>Tracheophyta</taxon>
        <taxon>Spermatophyta</taxon>
        <taxon>Magnoliopsida</taxon>
        <taxon>eudicotyledons</taxon>
        <taxon>Gunneridae</taxon>
        <taxon>Pentapetalae</taxon>
        <taxon>rosids</taxon>
        <taxon>fabids</taxon>
        <taxon>Malpighiales</taxon>
        <taxon>Salicaceae</taxon>
        <taxon>Flacourtieae</taxon>
        <taxon>Dovyalis</taxon>
    </lineage>
</organism>
<dbReference type="EMBL" id="CAWUPB010001173">
    <property type="protein sequence ID" value="CAK7348066.1"/>
    <property type="molecule type" value="Genomic_DNA"/>
</dbReference>
<proteinExistence type="predicted"/>
<reference evidence="1 2" key="1">
    <citation type="submission" date="2024-01" db="EMBL/GenBank/DDBJ databases">
        <authorList>
            <person name="Waweru B."/>
        </authorList>
    </citation>
    <scope>NUCLEOTIDE SEQUENCE [LARGE SCALE GENOMIC DNA]</scope>
</reference>
<gene>
    <name evidence="1" type="ORF">DCAF_LOCUS20758</name>
</gene>
<name>A0AAV1S9Q0_9ROSI</name>
<dbReference type="Proteomes" id="UP001314170">
    <property type="component" value="Unassembled WGS sequence"/>
</dbReference>
<keyword evidence="2" id="KW-1185">Reference proteome</keyword>
<sequence>MATQKPIKIQDRVNWIRRHPYDENIQMGCLPRALCEEEEAGGVWAFGRRWRKDGCSGSGLWWFGMREDRGGWSSGSGLERSDWARDYSAGFLGVELRRASGFQLAGGIVVGDGVIGEGGQGLQ</sequence>
<comment type="caution">
    <text evidence="1">The sequence shown here is derived from an EMBL/GenBank/DDBJ whole genome shotgun (WGS) entry which is preliminary data.</text>
</comment>
<evidence type="ECO:0000313" key="2">
    <source>
        <dbReference type="Proteomes" id="UP001314170"/>
    </source>
</evidence>
<accession>A0AAV1S9Q0</accession>